<comment type="caution">
    <text evidence="1">The sequence shown here is derived from an EMBL/GenBank/DDBJ whole genome shotgun (WGS) entry which is preliminary data.</text>
</comment>
<name>A0AAW9KAX0_CARML</name>
<dbReference type="InterPro" id="IPR006524">
    <property type="entry name" value="ArpU-like"/>
</dbReference>
<gene>
    <name evidence="1" type="ORF">RAK27_16635</name>
</gene>
<dbReference type="AlphaFoldDB" id="A0AAW9KAX0"/>
<dbReference type="Proteomes" id="UP001290462">
    <property type="component" value="Unassembled WGS sequence"/>
</dbReference>
<dbReference type="NCBIfam" id="TIGR01637">
    <property type="entry name" value="phage_arpU"/>
    <property type="match status" value="1"/>
</dbReference>
<proteinExistence type="predicted"/>
<sequence>MVTLFDEINKEKTKIAVEEVLMQYRKLKMISKREIQKKMVDSHNHMSSEKQTDVTNRKISAKIYAEQETERIERAVESIPNEKQRLVIEERFLKGFEKYDSECSFNLDMPTSSYSNYKAAGLIAVAWALGCEEY</sequence>
<organism evidence="1 2">
    <name type="scientific">Carnobacterium maltaromaticum</name>
    <name type="common">Carnobacterium piscicola</name>
    <dbReference type="NCBI Taxonomy" id="2751"/>
    <lineage>
        <taxon>Bacteria</taxon>
        <taxon>Bacillati</taxon>
        <taxon>Bacillota</taxon>
        <taxon>Bacilli</taxon>
        <taxon>Lactobacillales</taxon>
        <taxon>Carnobacteriaceae</taxon>
        <taxon>Carnobacterium</taxon>
    </lineage>
</organism>
<evidence type="ECO:0000313" key="2">
    <source>
        <dbReference type="Proteomes" id="UP001290462"/>
    </source>
</evidence>
<accession>A0AAW9KAX0</accession>
<protein>
    <submittedName>
        <fullName evidence="1">ArpU family phage packaging/lysis transcriptional regulator</fullName>
    </submittedName>
</protein>
<dbReference type="EMBL" id="JAVBVO010000005">
    <property type="protein sequence ID" value="MDZ5760266.1"/>
    <property type="molecule type" value="Genomic_DNA"/>
</dbReference>
<dbReference type="RefSeq" id="WP_201730461.1">
    <property type="nucleotide sequence ID" value="NZ_CAJGUR010000010.1"/>
</dbReference>
<reference evidence="1" key="1">
    <citation type="submission" date="2023-08" db="EMBL/GenBank/DDBJ databases">
        <title>Genomic characterization of piscicolin 126 produced by Carnobacterium maltaromaticum CM22 strain isolated from salmon (Salmo salar).</title>
        <authorList>
            <person name="Gonzalez-Gragera E."/>
            <person name="Garcia-Lopez J.D."/>
            <person name="Teso-Perez C."/>
            <person name="Gimenez-Hernandez I."/>
            <person name="Peralta-Sanchez J.M."/>
            <person name="Valdivia E."/>
            <person name="Montalban-Lopez M."/>
            <person name="Martin-Platero A.M."/>
            <person name="Banos A."/>
            <person name="Martinez-Bueno M."/>
        </authorList>
    </citation>
    <scope>NUCLEOTIDE SEQUENCE</scope>
    <source>
        <strain evidence="1">CM22</strain>
    </source>
</reference>
<evidence type="ECO:0000313" key="1">
    <source>
        <dbReference type="EMBL" id="MDZ5760266.1"/>
    </source>
</evidence>